<dbReference type="CDD" id="cd02440">
    <property type="entry name" value="AdoMet_MTases"/>
    <property type="match status" value="1"/>
</dbReference>
<name>A0A7Z8JY36_9CELL</name>
<keyword evidence="3" id="KW-0949">S-adenosyl-L-methionine</keyword>
<dbReference type="Pfam" id="PF01596">
    <property type="entry name" value="Methyltransf_3"/>
    <property type="match status" value="1"/>
</dbReference>
<keyword evidence="1 4" id="KW-0489">Methyltransferase</keyword>
<sequence>MGEHGSGEQGWAAVDAYLVAELVPESAELVAARDAGRAAGLPAIEVAPTEGRLLWLLCRIAGARRVLEFGTLAGYSTLWFADAVGPDGQVTTLEIDPVHAAVARENFVRAGVADRVRLVEGPAGDSAEQLLAQGEEPFDLVFVDADKPSNARYLDLAVRLSHPGTVVVVDNVVRRGAVADAASDDPRVVGSREVLHALGTHPRLDATALQTVGAKGWDGFALARVRD</sequence>
<keyword evidence="2 4" id="KW-0808">Transferase</keyword>
<dbReference type="OrthoDB" id="9799672at2"/>
<evidence type="ECO:0000313" key="5">
    <source>
        <dbReference type="Proteomes" id="UP000308121"/>
    </source>
</evidence>
<dbReference type="PANTHER" id="PTHR10509:SF14">
    <property type="entry name" value="CAFFEOYL-COA O-METHYLTRANSFERASE 3-RELATED"/>
    <property type="match status" value="1"/>
</dbReference>
<gene>
    <name evidence="4" type="ORF">FA014_17390</name>
</gene>
<accession>A0A7Z8JY36</accession>
<dbReference type="InterPro" id="IPR050362">
    <property type="entry name" value="Cation-dep_OMT"/>
</dbReference>
<protein>
    <submittedName>
        <fullName evidence="4">O-methyltransferase</fullName>
    </submittedName>
</protein>
<dbReference type="InterPro" id="IPR002935">
    <property type="entry name" value="SAM_O-MeTrfase"/>
</dbReference>
<organism evidence="4 5">
    <name type="scientific">Cellulomonas hominis</name>
    <dbReference type="NCBI Taxonomy" id="156981"/>
    <lineage>
        <taxon>Bacteria</taxon>
        <taxon>Bacillati</taxon>
        <taxon>Actinomycetota</taxon>
        <taxon>Actinomycetes</taxon>
        <taxon>Micrococcales</taxon>
        <taxon>Cellulomonadaceae</taxon>
        <taxon>Cellulomonas</taxon>
    </lineage>
</organism>
<dbReference type="Proteomes" id="UP000308121">
    <property type="component" value="Unassembled WGS sequence"/>
</dbReference>
<dbReference type="GO" id="GO:0008757">
    <property type="term" value="F:S-adenosylmethionine-dependent methyltransferase activity"/>
    <property type="evidence" value="ECO:0007669"/>
    <property type="project" value="TreeGrafter"/>
</dbReference>
<proteinExistence type="predicted"/>
<dbReference type="EMBL" id="SZYE01000216">
    <property type="protein sequence ID" value="TKR22257.1"/>
    <property type="molecule type" value="Genomic_DNA"/>
</dbReference>
<dbReference type="GO" id="GO:0032259">
    <property type="term" value="P:methylation"/>
    <property type="evidence" value="ECO:0007669"/>
    <property type="project" value="UniProtKB-KW"/>
</dbReference>
<evidence type="ECO:0000256" key="3">
    <source>
        <dbReference type="ARBA" id="ARBA00022691"/>
    </source>
</evidence>
<dbReference type="InterPro" id="IPR029063">
    <property type="entry name" value="SAM-dependent_MTases_sf"/>
</dbReference>
<dbReference type="PROSITE" id="PS51682">
    <property type="entry name" value="SAM_OMT_I"/>
    <property type="match status" value="1"/>
</dbReference>
<comment type="caution">
    <text evidence="4">The sequence shown here is derived from an EMBL/GenBank/DDBJ whole genome shotgun (WGS) entry which is preliminary data.</text>
</comment>
<dbReference type="AlphaFoldDB" id="A0A7Z8JY36"/>
<dbReference type="SUPFAM" id="SSF53335">
    <property type="entry name" value="S-adenosyl-L-methionine-dependent methyltransferases"/>
    <property type="match status" value="1"/>
</dbReference>
<dbReference type="PANTHER" id="PTHR10509">
    <property type="entry name" value="O-METHYLTRANSFERASE-RELATED"/>
    <property type="match status" value="1"/>
</dbReference>
<dbReference type="Gene3D" id="3.40.50.150">
    <property type="entry name" value="Vaccinia Virus protein VP39"/>
    <property type="match status" value="1"/>
</dbReference>
<evidence type="ECO:0000256" key="1">
    <source>
        <dbReference type="ARBA" id="ARBA00022603"/>
    </source>
</evidence>
<dbReference type="GO" id="GO:0008171">
    <property type="term" value="F:O-methyltransferase activity"/>
    <property type="evidence" value="ECO:0007669"/>
    <property type="project" value="InterPro"/>
</dbReference>
<dbReference type="RefSeq" id="WP_154730889.1">
    <property type="nucleotide sequence ID" value="NZ_SZYE01000216.1"/>
</dbReference>
<evidence type="ECO:0000256" key="2">
    <source>
        <dbReference type="ARBA" id="ARBA00022679"/>
    </source>
</evidence>
<evidence type="ECO:0000313" key="4">
    <source>
        <dbReference type="EMBL" id="TKR22257.1"/>
    </source>
</evidence>
<reference evidence="4 5" key="1">
    <citation type="submission" date="2019-05" db="EMBL/GenBank/DDBJ databases">
        <title>Genome sequence of Cellulomonas hominis strain CS1.</title>
        <authorList>
            <person name="Belmont J."/>
            <person name="Maclea K.S."/>
        </authorList>
    </citation>
    <scope>NUCLEOTIDE SEQUENCE [LARGE SCALE GENOMIC DNA]</scope>
    <source>
        <strain evidence="4 5">CS1</strain>
    </source>
</reference>